<dbReference type="EMBL" id="LPLU01000053">
    <property type="protein sequence ID" value="KWK78606.1"/>
    <property type="molecule type" value="Genomic_DNA"/>
</dbReference>
<name>A0A104EJL9_9BURK</name>
<proteinExistence type="predicted"/>
<evidence type="ECO:0000256" key="1">
    <source>
        <dbReference type="SAM" id="Phobius"/>
    </source>
</evidence>
<accession>A0A104EJL9</accession>
<evidence type="ECO:0000313" key="3">
    <source>
        <dbReference type="EMBL" id="KWK78606.1"/>
    </source>
</evidence>
<keyword evidence="1" id="KW-1133">Transmembrane helix</keyword>
<organism evidence="3 5">
    <name type="scientific">Burkholderia ubonensis</name>
    <dbReference type="NCBI Taxonomy" id="101571"/>
    <lineage>
        <taxon>Bacteria</taxon>
        <taxon>Pseudomonadati</taxon>
        <taxon>Pseudomonadota</taxon>
        <taxon>Betaproteobacteria</taxon>
        <taxon>Burkholderiales</taxon>
        <taxon>Burkholderiaceae</taxon>
        <taxon>Burkholderia</taxon>
        <taxon>Burkholderia cepacia complex</taxon>
    </lineage>
</organism>
<dbReference type="EMBL" id="LPAD01000049">
    <property type="protein sequence ID" value="KVN86918.1"/>
    <property type="molecule type" value="Genomic_DNA"/>
</dbReference>
<sequence>MIPTFVRHTVHWALWCITIAAALCITLLVTVAVARYETDEGTCPDLSADVLHAKVRAFLAERRVPLTDAYFDGLPTYHADSVGWWKSLDWWGFRLNSREGTLIATMDCNGRIAYATVEPSIPTRRR</sequence>
<dbReference type="RefSeq" id="WP_059530072.1">
    <property type="nucleotide sequence ID" value="NZ_LOVJ01000023.1"/>
</dbReference>
<keyword evidence="1" id="KW-0472">Membrane</keyword>
<keyword evidence="1" id="KW-0812">Transmembrane</keyword>
<dbReference type="Proteomes" id="UP000057910">
    <property type="component" value="Unassembled WGS sequence"/>
</dbReference>
<dbReference type="AlphaFoldDB" id="A0A104EJL9"/>
<gene>
    <name evidence="2" type="ORF">WJ68_09140</name>
    <name evidence="3" type="ORF">WM16_09735</name>
</gene>
<dbReference type="Proteomes" id="UP000065504">
    <property type="component" value="Unassembled WGS sequence"/>
</dbReference>
<feature type="transmembrane region" description="Helical" evidence="1">
    <location>
        <begin position="12"/>
        <end position="34"/>
    </location>
</feature>
<protein>
    <submittedName>
        <fullName evidence="3">Uncharacterized protein</fullName>
    </submittedName>
</protein>
<reference evidence="4 5" key="1">
    <citation type="submission" date="2015-11" db="EMBL/GenBank/DDBJ databases">
        <title>Expanding the genomic diversity of Burkholderia species for the development of highly accurate diagnostics.</title>
        <authorList>
            <person name="Sahl J."/>
            <person name="Keim P."/>
            <person name="Wagner D."/>
        </authorList>
    </citation>
    <scope>NUCLEOTIDE SEQUENCE [LARGE SCALE GENOMIC DNA]</scope>
    <source>
        <strain evidence="2 4">MSMB1585WGS</strain>
        <strain evidence="3 5">MSMB782WGS</strain>
    </source>
</reference>
<evidence type="ECO:0000313" key="5">
    <source>
        <dbReference type="Proteomes" id="UP000065504"/>
    </source>
</evidence>
<comment type="caution">
    <text evidence="3">The sequence shown here is derived from an EMBL/GenBank/DDBJ whole genome shotgun (WGS) entry which is preliminary data.</text>
</comment>
<evidence type="ECO:0000313" key="2">
    <source>
        <dbReference type="EMBL" id="KVN86918.1"/>
    </source>
</evidence>
<evidence type="ECO:0000313" key="4">
    <source>
        <dbReference type="Proteomes" id="UP000057910"/>
    </source>
</evidence>